<dbReference type="SUPFAM" id="SSF55383">
    <property type="entry name" value="Copper amine oxidase, domain N"/>
    <property type="match status" value="1"/>
</dbReference>
<accession>A0A4Y7RXG6</accession>
<dbReference type="AlphaFoldDB" id="A0A4Y7RXG6"/>
<proteinExistence type="predicted"/>
<protein>
    <recommendedName>
        <fullName evidence="1">Copper amine oxidase-like N-terminal domain-containing protein</fullName>
    </recommendedName>
</protein>
<dbReference type="PROSITE" id="PS51257">
    <property type="entry name" value="PROKAR_LIPOPROTEIN"/>
    <property type="match status" value="1"/>
</dbReference>
<comment type="caution">
    <text evidence="2">The sequence shown here is derived from an EMBL/GenBank/DDBJ whole genome shotgun (WGS) entry which is preliminary data.</text>
</comment>
<evidence type="ECO:0000313" key="2">
    <source>
        <dbReference type="EMBL" id="TEB13611.1"/>
    </source>
</evidence>
<name>A0A4Y7RXG6_9FIRM</name>
<sequence length="298" mass="32151">MVTAGKLRGRGKVGIVAVSVVLALALFFACAGVASAETVVKVNGQAIFFDQPPQIIEGRTLVPVRAIFEALGAGVVWQQETSTVIATRSGTTVTLQVGNKQALKNTDKIYLDVPPQIIGSRVLVPLRFVSESFGAYVSWDGEHSTIRISNRAENPPTGSPAAQGNYDPSTGLTLKTRLNNKADLEIILEPGALVKAAPVALYTSTARSFRLITGADVVTQSLPGKSGYEGARIKVIYTEKWPFELKRPVVLGNNEMIGNRCWIGKDIIRAGAQVLENDTDLNVIEANEDQWSRTEVLY</sequence>
<dbReference type="Pfam" id="PF07833">
    <property type="entry name" value="Cu_amine_oxidN1"/>
    <property type="match status" value="1"/>
</dbReference>
<evidence type="ECO:0000259" key="1">
    <source>
        <dbReference type="Pfam" id="PF07833"/>
    </source>
</evidence>
<reference evidence="2 3" key="1">
    <citation type="journal article" date="2018" name="Environ. Microbiol.">
        <title>Novel energy conservation strategies and behaviour of Pelotomaculum schinkii driving syntrophic propionate catabolism.</title>
        <authorList>
            <person name="Hidalgo-Ahumada C.A.P."/>
            <person name="Nobu M.K."/>
            <person name="Narihiro T."/>
            <person name="Tamaki H."/>
            <person name="Liu W.T."/>
            <person name="Kamagata Y."/>
            <person name="Stams A.J.M."/>
            <person name="Imachi H."/>
            <person name="Sousa D.Z."/>
        </authorList>
    </citation>
    <scope>NUCLEOTIDE SEQUENCE [LARGE SCALE GENOMIC DNA]</scope>
    <source>
        <strain evidence="2 3">MGP</strain>
    </source>
</reference>
<gene>
    <name evidence="2" type="ORF">Pmgp_00011</name>
</gene>
<dbReference type="EMBL" id="QFFZ01000001">
    <property type="protein sequence ID" value="TEB13611.1"/>
    <property type="molecule type" value="Genomic_DNA"/>
</dbReference>
<organism evidence="2 3">
    <name type="scientific">Pelotomaculum propionicicum</name>
    <dbReference type="NCBI Taxonomy" id="258475"/>
    <lineage>
        <taxon>Bacteria</taxon>
        <taxon>Bacillati</taxon>
        <taxon>Bacillota</taxon>
        <taxon>Clostridia</taxon>
        <taxon>Eubacteriales</taxon>
        <taxon>Desulfotomaculaceae</taxon>
        <taxon>Pelotomaculum</taxon>
    </lineage>
</organism>
<dbReference type="InterPro" id="IPR036582">
    <property type="entry name" value="Mao_N_sf"/>
</dbReference>
<dbReference type="InterPro" id="IPR012854">
    <property type="entry name" value="Cu_amine_oxidase-like_N"/>
</dbReference>
<evidence type="ECO:0000313" key="3">
    <source>
        <dbReference type="Proteomes" id="UP000297597"/>
    </source>
</evidence>
<keyword evidence="3" id="KW-1185">Reference proteome</keyword>
<dbReference type="Proteomes" id="UP000297597">
    <property type="component" value="Unassembled WGS sequence"/>
</dbReference>
<feature type="domain" description="Copper amine oxidase-like N-terminal" evidence="1">
    <location>
        <begin position="41"/>
        <end position="148"/>
    </location>
</feature>
<dbReference type="Gene3D" id="3.30.457.10">
    <property type="entry name" value="Copper amine oxidase-like, N-terminal domain"/>
    <property type="match status" value="2"/>
</dbReference>
<dbReference type="OrthoDB" id="268113at2"/>